<dbReference type="InterPro" id="IPR026888">
    <property type="entry name" value="AcetylCoA_hyd_C"/>
</dbReference>
<dbReference type="InterPro" id="IPR037171">
    <property type="entry name" value="NagB/RpiA_transferase-like"/>
</dbReference>
<keyword evidence="2" id="KW-0808">Transferase</keyword>
<protein>
    <recommendedName>
        <fullName evidence="7">Acetyl-CoA hydrolase</fullName>
    </recommendedName>
</protein>
<evidence type="ECO:0000313" key="6">
    <source>
        <dbReference type="Proteomes" id="UP001497525"/>
    </source>
</evidence>
<comment type="caution">
    <text evidence="5">The sequence shown here is derived from an EMBL/GenBank/DDBJ whole genome shotgun (WGS) entry which is preliminary data.</text>
</comment>
<dbReference type="PANTHER" id="PTHR21432:SF20">
    <property type="entry name" value="ACETYL-COA HYDROLASE"/>
    <property type="match status" value="1"/>
</dbReference>
<dbReference type="Proteomes" id="UP001497525">
    <property type="component" value="Unassembled WGS sequence"/>
</dbReference>
<comment type="similarity">
    <text evidence="1">Belongs to the acetyl-CoA hydrolase/transferase family.</text>
</comment>
<dbReference type="Pfam" id="PF02550">
    <property type="entry name" value="AcetylCoA_hydro"/>
    <property type="match status" value="1"/>
</dbReference>
<organism evidence="5 6">
    <name type="scientific">Calicophoron daubneyi</name>
    <name type="common">Rumen fluke</name>
    <name type="synonym">Paramphistomum daubneyi</name>
    <dbReference type="NCBI Taxonomy" id="300641"/>
    <lineage>
        <taxon>Eukaryota</taxon>
        <taxon>Metazoa</taxon>
        <taxon>Spiralia</taxon>
        <taxon>Lophotrochozoa</taxon>
        <taxon>Platyhelminthes</taxon>
        <taxon>Trematoda</taxon>
        <taxon>Digenea</taxon>
        <taxon>Plagiorchiida</taxon>
        <taxon>Pronocephalata</taxon>
        <taxon>Paramphistomoidea</taxon>
        <taxon>Paramphistomidae</taxon>
        <taxon>Calicophoron</taxon>
    </lineage>
</organism>
<dbReference type="InterPro" id="IPR038460">
    <property type="entry name" value="AcetylCoA_hyd_C_sf"/>
</dbReference>
<evidence type="ECO:0008006" key="7">
    <source>
        <dbReference type="Google" id="ProtNLM"/>
    </source>
</evidence>
<evidence type="ECO:0000256" key="1">
    <source>
        <dbReference type="ARBA" id="ARBA00009632"/>
    </source>
</evidence>
<dbReference type="Pfam" id="PF13336">
    <property type="entry name" value="AcetylCoA_hyd_C"/>
    <property type="match status" value="1"/>
</dbReference>
<evidence type="ECO:0000259" key="4">
    <source>
        <dbReference type="Pfam" id="PF13336"/>
    </source>
</evidence>
<evidence type="ECO:0000259" key="3">
    <source>
        <dbReference type="Pfam" id="PF02550"/>
    </source>
</evidence>
<dbReference type="InterPro" id="IPR003702">
    <property type="entry name" value="ActCoA_hydro_N"/>
</dbReference>
<name>A0AAV2T7W4_CALDB</name>
<dbReference type="Gene3D" id="3.30.750.70">
    <property type="entry name" value="4-hydroxybutyrate coenzyme like domains"/>
    <property type="match status" value="1"/>
</dbReference>
<reference evidence="5" key="1">
    <citation type="submission" date="2024-06" db="EMBL/GenBank/DDBJ databases">
        <authorList>
            <person name="Liu X."/>
            <person name="Lenzi L."/>
            <person name="Haldenby T S."/>
            <person name="Uol C."/>
        </authorList>
    </citation>
    <scope>NUCLEOTIDE SEQUENCE</scope>
</reference>
<dbReference type="Gene3D" id="3.40.1080.10">
    <property type="entry name" value="Glutaconate Coenzyme A-transferase"/>
    <property type="match status" value="1"/>
</dbReference>
<dbReference type="GO" id="GO:0008775">
    <property type="term" value="F:acetate CoA-transferase activity"/>
    <property type="evidence" value="ECO:0007669"/>
    <property type="project" value="InterPro"/>
</dbReference>
<sequence length="480" mass="52457">MHTLKLLASSFPRHIVRRSDRYFHSGVAACSHIPHANAPIPTELRATPKFSEKSEDLFGPLKDGAKVFIHGSAGTPTPLLKKFYDYVIAKDLKDIKLYHVLTMGEYPFINPDNQYRFRPNSFFTDSNTRKAVESGQADYVPIFLSQVDQLFRRKIIDLDLTLLDVTPPDRHGICSLGPTVDTARAAIANSKRVVGFVNDKLPRTRGDASIWFASLTAFCKGSMACHQAVIPEPTEAERKVALLVAHNLVEDGSTIQVGIGSLPEAVLGQLSRHRNLNIHTEMFSDGVVKLMTLGAITNATKTIHPGKIVATFVMGTEKVFDFLDDNPLIEMGDASWVNDPSVIAQNPKPVSVNSCIELDITGQICSDSIGSRIYSGVGGQVDFIRGAAISLDGKGKPVIAITSTTKNGDSKIVPTLKVGSGVVTTRAHAHYVVTEYGIAYLFGRTMRQRAYELIKIAHPDHQESLEKAAHKMLGTMPSPD</sequence>
<dbReference type="GO" id="GO:0006083">
    <property type="term" value="P:acetate metabolic process"/>
    <property type="evidence" value="ECO:0007669"/>
    <property type="project" value="InterPro"/>
</dbReference>
<dbReference type="InterPro" id="IPR046433">
    <property type="entry name" value="ActCoA_hydro"/>
</dbReference>
<feature type="domain" description="Acetyl-CoA hydrolase/transferase N-terminal" evidence="3">
    <location>
        <begin position="67"/>
        <end position="207"/>
    </location>
</feature>
<evidence type="ECO:0000256" key="2">
    <source>
        <dbReference type="ARBA" id="ARBA00022679"/>
    </source>
</evidence>
<proteinExistence type="inferred from homology"/>
<accession>A0AAV2T7W4</accession>
<feature type="domain" description="Acetyl-CoA hydrolase/transferase C-terminal" evidence="4">
    <location>
        <begin position="315"/>
        <end position="469"/>
    </location>
</feature>
<evidence type="ECO:0000313" key="5">
    <source>
        <dbReference type="EMBL" id="CAL5133602.1"/>
    </source>
</evidence>
<dbReference type="EMBL" id="CAXLJL010000156">
    <property type="protein sequence ID" value="CAL5133602.1"/>
    <property type="molecule type" value="Genomic_DNA"/>
</dbReference>
<dbReference type="Gene3D" id="3.40.1080.20">
    <property type="entry name" value="Acetyl-CoA hydrolase/transferase C-terminal domain"/>
    <property type="match status" value="1"/>
</dbReference>
<dbReference type="AlphaFoldDB" id="A0AAV2T7W4"/>
<gene>
    <name evidence="5" type="ORF">CDAUBV1_LOCUS6870</name>
</gene>
<dbReference type="GO" id="GO:0005739">
    <property type="term" value="C:mitochondrion"/>
    <property type="evidence" value="ECO:0007669"/>
    <property type="project" value="TreeGrafter"/>
</dbReference>
<dbReference type="SUPFAM" id="SSF100950">
    <property type="entry name" value="NagB/RpiA/CoA transferase-like"/>
    <property type="match status" value="2"/>
</dbReference>
<dbReference type="PANTHER" id="PTHR21432">
    <property type="entry name" value="ACETYL-COA HYDROLASE-RELATED"/>
    <property type="match status" value="1"/>
</dbReference>